<keyword evidence="4" id="KW-0997">Cell inner membrane</keyword>
<dbReference type="SUPFAM" id="SSF161098">
    <property type="entry name" value="MetI-like"/>
    <property type="match status" value="1"/>
</dbReference>
<organism evidence="10 11">
    <name type="scientific">Teichococcus deserti</name>
    <dbReference type="NCBI Taxonomy" id="1817963"/>
    <lineage>
        <taxon>Bacteria</taxon>
        <taxon>Pseudomonadati</taxon>
        <taxon>Pseudomonadota</taxon>
        <taxon>Alphaproteobacteria</taxon>
        <taxon>Acetobacterales</taxon>
        <taxon>Roseomonadaceae</taxon>
        <taxon>Roseomonas</taxon>
    </lineage>
</organism>
<dbReference type="AlphaFoldDB" id="A0A1V2H4T1"/>
<evidence type="ECO:0000313" key="10">
    <source>
        <dbReference type="EMBL" id="ONG56054.1"/>
    </source>
</evidence>
<dbReference type="InterPro" id="IPR035906">
    <property type="entry name" value="MetI-like_sf"/>
</dbReference>
<keyword evidence="5 8" id="KW-0812">Transmembrane</keyword>
<comment type="subcellular location">
    <subcellularLocation>
        <location evidence="1">Cell inner membrane</location>
        <topology evidence="1">Multi-pass membrane protein</topology>
    </subcellularLocation>
    <subcellularLocation>
        <location evidence="8">Cell membrane</location>
        <topology evidence="8">Multi-pass membrane protein</topology>
    </subcellularLocation>
</comment>
<dbReference type="PANTHER" id="PTHR43357:SF4">
    <property type="entry name" value="INNER MEMBRANE ABC TRANSPORTER PERMEASE PROTEIN YDCV"/>
    <property type="match status" value="1"/>
</dbReference>
<dbReference type="Gene3D" id="1.10.3720.10">
    <property type="entry name" value="MetI-like"/>
    <property type="match status" value="1"/>
</dbReference>
<reference evidence="10 11" key="1">
    <citation type="submission" date="2016-10" db="EMBL/GenBank/DDBJ databases">
        <title>Draft Genome sequence of Roseomonas sp. strain M3.</title>
        <authorList>
            <person name="Subhash Y."/>
            <person name="Lee S."/>
        </authorList>
    </citation>
    <scope>NUCLEOTIDE SEQUENCE [LARGE SCALE GENOMIC DNA]</scope>
    <source>
        <strain evidence="10 11">M3</strain>
    </source>
</reference>
<comment type="similarity">
    <text evidence="8">Belongs to the binding-protein-dependent transport system permease family.</text>
</comment>
<dbReference type="Pfam" id="PF00528">
    <property type="entry name" value="BPD_transp_1"/>
    <property type="match status" value="1"/>
</dbReference>
<evidence type="ECO:0000256" key="1">
    <source>
        <dbReference type="ARBA" id="ARBA00004429"/>
    </source>
</evidence>
<evidence type="ECO:0000256" key="4">
    <source>
        <dbReference type="ARBA" id="ARBA00022519"/>
    </source>
</evidence>
<dbReference type="CDD" id="cd06261">
    <property type="entry name" value="TM_PBP2"/>
    <property type="match status" value="1"/>
</dbReference>
<keyword evidence="6 8" id="KW-1133">Transmembrane helix</keyword>
<evidence type="ECO:0000256" key="8">
    <source>
        <dbReference type="RuleBase" id="RU363032"/>
    </source>
</evidence>
<evidence type="ECO:0000256" key="2">
    <source>
        <dbReference type="ARBA" id="ARBA00022448"/>
    </source>
</evidence>
<dbReference type="PROSITE" id="PS50928">
    <property type="entry name" value="ABC_TM1"/>
    <property type="match status" value="1"/>
</dbReference>
<dbReference type="PANTHER" id="PTHR43357">
    <property type="entry name" value="INNER MEMBRANE ABC TRANSPORTER PERMEASE PROTEIN YDCV"/>
    <property type="match status" value="1"/>
</dbReference>
<evidence type="ECO:0000256" key="5">
    <source>
        <dbReference type="ARBA" id="ARBA00022692"/>
    </source>
</evidence>
<accession>A0A1V2H4T1</accession>
<dbReference type="EMBL" id="MLCO01000054">
    <property type="protein sequence ID" value="ONG56054.1"/>
    <property type="molecule type" value="Genomic_DNA"/>
</dbReference>
<gene>
    <name evidence="10" type="ORF">BKE38_06910</name>
</gene>
<feature type="transmembrane region" description="Helical" evidence="8">
    <location>
        <begin position="79"/>
        <end position="103"/>
    </location>
</feature>
<keyword evidence="11" id="KW-1185">Reference proteome</keyword>
<evidence type="ECO:0000313" key="11">
    <source>
        <dbReference type="Proteomes" id="UP000188879"/>
    </source>
</evidence>
<feature type="domain" description="ABC transmembrane type-1" evidence="9">
    <location>
        <begin position="1"/>
        <end position="101"/>
    </location>
</feature>
<dbReference type="GO" id="GO:0005886">
    <property type="term" value="C:plasma membrane"/>
    <property type="evidence" value="ECO:0007669"/>
    <property type="project" value="UniProtKB-SubCell"/>
</dbReference>
<dbReference type="Proteomes" id="UP000188879">
    <property type="component" value="Unassembled WGS sequence"/>
</dbReference>
<protein>
    <recommendedName>
        <fullName evidence="9">ABC transmembrane type-1 domain-containing protein</fullName>
    </recommendedName>
</protein>
<keyword evidence="7 8" id="KW-0472">Membrane</keyword>
<dbReference type="GO" id="GO:0055085">
    <property type="term" value="P:transmembrane transport"/>
    <property type="evidence" value="ECO:0007669"/>
    <property type="project" value="InterPro"/>
</dbReference>
<keyword evidence="2 8" id="KW-0813">Transport</keyword>
<comment type="caution">
    <text evidence="10">The sequence shown here is derived from an EMBL/GenBank/DDBJ whole genome shotgun (WGS) entry which is preliminary data.</text>
</comment>
<sequence length="113" mass="12460">MAALRRFDTDLERAAASLGAAPLRRFRDVTLPLLAASFASAFLFAFLAGFDDLIISLFLSSPNGTTIAMRMWEDIRLEISPKTAVVGVLQLGLLLLAALIARLRLWSAPWRTR</sequence>
<name>A0A1V2H4T1_9PROT</name>
<evidence type="ECO:0000259" key="9">
    <source>
        <dbReference type="PROSITE" id="PS50928"/>
    </source>
</evidence>
<feature type="transmembrane region" description="Helical" evidence="8">
    <location>
        <begin position="33"/>
        <end position="59"/>
    </location>
</feature>
<evidence type="ECO:0000256" key="7">
    <source>
        <dbReference type="ARBA" id="ARBA00023136"/>
    </source>
</evidence>
<proteinExistence type="inferred from homology"/>
<evidence type="ECO:0000256" key="3">
    <source>
        <dbReference type="ARBA" id="ARBA00022475"/>
    </source>
</evidence>
<keyword evidence="3" id="KW-1003">Cell membrane</keyword>
<evidence type="ECO:0000256" key="6">
    <source>
        <dbReference type="ARBA" id="ARBA00022989"/>
    </source>
</evidence>
<dbReference type="InterPro" id="IPR000515">
    <property type="entry name" value="MetI-like"/>
</dbReference>